<comment type="caution">
    <text evidence="1">The sequence shown here is derived from an EMBL/GenBank/DDBJ whole genome shotgun (WGS) entry which is preliminary data.</text>
</comment>
<evidence type="ECO:0000313" key="2">
    <source>
        <dbReference type="Proteomes" id="UP000772434"/>
    </source>
</evidence>
<gene>
    <name evidence="1" type="ORF">BDP27DRAFT_1239288</name>
</gene>
<dbReference type="EMBL" id="JADNRY010000320">
    <property type="protein sequence ID" value="KAF9059169.1"/>
    <property type="molecule type" value="Genomic_DNA"/>
</dbReference>
<dbReference type="OrthoDB" id="2688393at2759"/>
<reference evidence="1" key="1">
    <citation type="submission" date="2020-11" db="EMBL/GenBank/DDBJ databases">
        <authorList>
            <consortium name="DOE Joint Genome Institute"/>
            <person name="Ahrendt S."/>
            <person name="Riley R."/>
            <person name="Andreopoulos W."/>
            <person name="Labutti K."/>
            <person name="Pangilinan J."/>
            <person name="Ruiz-Duenas F.J."/>
            <person name="Barrasa J.M."/>
            <person name="Sanchez-Garcia M."/>
            <person name="Camarero S."/>
            <person name="Miyauchi S."/>
            <person name="Serrano A."/>
            <person name="Linde D."/>
            <person name="Babiker R."/>
            <person name="Drula E."/>
            <person name="Ayuso-Fernandez I."/>
            <person name="Pacheco R."/>
            <person name="Padilla G."/>
            <person name="Ferreira P."/>
            <person name="Barriuso J."/>
            <person name="Kellner H."/>
            <person name="Castanera R."/>
            <person name="Alfaro M."/>
            <person name="Ramirez L."/>
            <person name="Pisabarro A.G."/>
            <person name="Kuo A."/>
            <person name="Tritt A."/>
            <person name="Lipzen A."/>
            <person name="He G."/>
            <person name="Yan M."/>
            <person name="Ng V."/>
            <person name="Cullen D."/>
            <person name="Martin F."/>
            <person name="Rosso M.-N."/>
            <person name="Henrissat B."/>
            <person name="Hibbett D."/>
            <person name="Martinez A.T."/>
            <person name="Grigoriev I.V."/>
        </authorList>
    </citation>
    <scope>NUCLEOTIDE SEQUENCE</scope>
    <source>
        <strain evidence="1">AH 40177</strain>
    </source>
</reference>
<protein>
    <submittedName>
        <fullName evidence="1">Uncharacterized protein</fullName>
    </submittedName>
</protein>
<evidence type="ECO:0000313" key="1">
    <source>
        <dbReference type="EMBL" id="KAF9059169.1"/>
    </source>
</evidence>
<organism evidence="1 2">
    <name type="scientific">Rhodocollybia butyracea</name>
    <dbReference type="NCBI Taxonomy" id="206335"/>
    <lineage>
        <taxon>Eukaryota</taxon>
        <taxon>Fungi</taxon>
        <taxon>Dikarya</taxon>
        <taxon>Basidiomycota</taxon>
        <taxon>Agaricomycotina</taxon>
        <taxon>Agaricomycetes</taxon>
        <taxon>Agaricomycetidae</taxon>
        <taxon>Agaricales</taxon>
        <taxon>Marasmiineae</taxon>
        <taxon>Omphalotaceae</taxon>
        <taxon>Rhodocollybia</taxon>
    </lineage>
</organism>
<keyword evidence="2" id="KW-1185">Reference proteome</keyword>
<dbReference type="AlphaFoldDB" id="A0A9P5P978"/>
<sequence length="94" mass="10763">TAGKVINKCKTVYERWESILKSKGQQELSSGTTTHDDNLDQKCYHPFASQLDWKIAQWAVTEKISQKALDRLLNVPQVKSFKYFLMTRSSGSSH</sequence>
<name>A0A9P5P978_9AGAR</name>
<dbReference type="Proteomes" id="UP000772434">
    <property type="component" value="Unassembled WGS sequence"/>
</dbReference>
<feature type="non-terminal residue" evidence="1">
    <location>
        <position position="1"/>
    </location>
</feature>
<proteinExistence type="predicted"/>
<accession>A0A9P5P978</accession>